<sequence>MVTQTATWDYRDRHTDDFGRTYFRRFGDGVVSSIGLGTYLGDATDAVDDAYHDAIVEAVESGISVVDTARNYRAQRSERVVGRAIADVDVDREALLVASKCGFVPFDGDRPDDPGRYVRERFVDDGPLEREDLVAGQHAMTPAFVHDQLDRSLDALDLDVIDLYYLHNPEVQLAEHDRETVYDAIEDAFVAMEERVATGDLRHYGVATWECFRVPRDHPKYLSLAEVVSRARAAADRVGNAATSFRAVQLPFNVHMAGAFTEKSQSSADGDVSVLELANTAGLDVFTSASLHQGDLATADAIPDAVDAKLDGDTPAQRAINFARSAPGVTSALVGASSTAHVADNVAAGAFDPLGADAFDATFE</sequence>
<dbReference type="Gene3D" id="3.20.20.100">
    <property type="entry name" value="NADP-dependent oxidoreductase domain"/>
    <property type="match status" value="1"/>
</dbReference>
<protein>
    <submittedName>
        <fullName evidence="2">Aldo/keto reductase</fullName>
    </submittedName>
</protein>
<proteinExistence type="predicted"/>
<dbReference type="PANTHER" id="PTHR42686:SF1">
    <property type="entry name" value="GH17980P-RELATED"/>
    <property type="match status" value="1"/>
</dbReference>
<organism evidence="2 3">
    <name type="scientific">Halorubellus litoreus</name>
    <dbReference type="NCBI Taxonomy" id="755308"/>
    <lineage>
        <taxon>Archaea</taxon>
        <taxon>Methanobacteriati</taxon>
        <taxon>Methanobacteriota</taxon>
        <taxon>Stenosarchaea group</taxon>
        <taxon>Halobacteria</taxon>
        <taxon>Halobacteriales</taxon>
        <taxon>Halorubellaceae</taxon>
        <taxon>Halorubellus</taxon>
    </lineage>
</organism>
<dbReference type="PANTHER" id="PTHR42686">
    <property type="entry name" value="GH17980P-RELATED"/>
    <property type="match status" value="1"/>
</dbReference>
<dbReference type="Proteomes" id="UP001596395">
    <property type="component" value="Unassembled WGS sequence"/>
</dbReference>
<dbReference type="InterPro" id="IPR036812">
    <property type="entry name" value="NAD(P)_OxRdtase_dom_sf"/>
</dbReference>
<dbReference type="AlphaFoldDB" id="A0ABD5V8S8"/>
<feature type="domain" description="NADP-dependent oxidoreductase" evidence="1">
    <location>
        <begin position="34"/>
        <end position="210"/>
    </location>
</feature>
<dbReference type="Pfam" id="PF00248">
    <property type="entry name" value="Aldo_ket_red"/>
    <property type="match status" value="1"/>
</dbReference>
<evidence type="ECO:0000259" key="1">
    <source>
        <dbReference type="Pfam" id="PF00248"/>
    </source>
</evidence>
<dbReference type="RefSeq" id="WP_336348708.1">
    <property type="nucleotide sequence ID" value="NZ_JAZAQL010000001.1"/>
</dbReference>
<gene>
    <name evidence="2" type="ORF">ACFQGB_02325</name>
</gene>
<dbReference type="EMBL" id="JBHSXN010000001">
    <property type="protein sequence ID" value="MFC6951690.1"/>
    <property type="molecule type" value="Genomic_DNA"/>
</dbReference>
<accession>A0ABD5V8S8</accession>
<dbReference type="SUPFAM" id="SSF51430">
    <property type="entry name" value="NAD(P)-linked oxidoreductase"/>
    <property type="match status" value="1"/>
</dbReference>
<name>A0ABD5V8S8_9EURY</name>
<evidence type="ECO:0000313" key="2">
    <source>
        <dbReference type="EMBL" id="MFC6951690.1"/>
    </source>
</evidence>
<dbReference type="CDD" id="cd19099">
    <property type="entry name" value="AKR_unchar"/>
    <property type="match status" value="1"/>
</dbReference>
<dbReference type="InterPro" id="IPR020471">
    <property type="entry name" value="AKR"/>
</dbReference>
<evidence type="ECO:0000313" key="3">
    <source>
        <dbReference type="Proteomes" id="UP001596395"/>
    </source>
</evidence>
<keyword evidence="3" id="KW-1185">Reference proteome</keyword>
<reference evidence="2 3" key="1">
    <citation type="journal article" date="2019" name="Int. J. Syst. Evol. Microbiol.">
        <title>The Global Catalogue of Microorganisms (GCM) 10K type strain sequencing project: providing services to taxonomists for standard genome sequencing and annotation.</title>
        <authorList>
            <consortium name="The Broad Institute Genomics Platform"/>
            <consortium name="The Broad Institute Genome Sequencing Center for Infectious Disease"/>
            <person name="Wu L."/>
            <person name="Ma J."/>
        </authorList>
    </citation>
    <scope>NUCLEOTIDE SEQUENCE [LARGE SCALE GENOMIC DNA]</scope>
    <source>
        <strain evidence="2 3">GX26</strain>
    </source>
</reference>
<comment type="caution">
    <text evidence="2">The sequence shown here is derived from an EMBL/GenBank/DDBJ whole genome shotgun (WGS) entry which is preliminary data.</text>
</comment>
<dbReference type="InterPro" id="IPR023210">
    <property type="entry name" value="NADP_OxRdtase_dom"/>
</dbReference>